<evidence type="ECO:0000256" key="1">
    <source>
        <dbReference type="SAM" id="MobiDB-lite"/>
    </source>
</evidence>
<protein>
    <recommendedName>
        <fullName evidence="5">Major facilitator superfamily (MFS) profile domain-containing protein</fullName>
    </recommendedName>
</protein>
<accession>A0ABN2C3C3</accession>
<keyword evidence="2" id="KW-0812">Transmembrane</keyword>
<proteinExistence type="predicted"/>
<organism evidence="3 4">
    <name type="scientific">Kribbella sancticallisti</name>
    <dbReference type="NCBI Taxonomy" id="460087"/>
    <lineage>
        <taxon>Bacteria</taxon>
        <taxon>Bacillati</taxon>
        <taxon>Actinomycetota</taxon>
        <taxon>Actinomycetes</taxon>
        <taxon>Propionibacteriales</taxon>
        <taxon>Kribbellaceae</taxon>
        <taxon>Kribbella</taxon>
    </lineage>
</organism>
<feature type="transmembrane region" description="Helical" evidence="2">
    <location>
        <begin position="110"/>
        <end position="134"/>
    </location>
</feature>
<keyword evidence="2" id="KW-0472">Membrane</keyword>
<dbReference type="Proteomes" id="UP001500393">
    <property type="component" value="Unassembled WGS sequence"/>
</dbReference>
<feature type="compositionally biased region" description="Polar residues" evidence="1">
    <location>
        <begin position="9"/>
        <end position="18"/>
    </location>
</feature>
<feature type="transmembrane region" description="Helical" evidence="2">
    <location>
        <begin position="146"/>
        <end position="168"/>
    </location>
</feature>
<name>A0ABN2C3C3_9ACTN</name>
<dbReference type="RefSeq" id="WP_344208570.1">
    <property type="nucleotide sequence ID" value="NZ_BAAAOS010000001.1"/>
</dbReference>
<keyword evidence="2" id="KW-1133">Transmembrane helix</keyword>
<evidence type="ECO:0000256" key="2">
    <source>
        <dbReference type="SAM" id="Phobius"/>
    </source>
</evidence>
<evidence type="ECO:0000313" key="3">
    <source>
        <dbReference type="EMBL" id="GAA1551367.1"/>
    </source>
</evidence>
<keyword evidence="4" id="KW-1185">Reference proteome</keyword>
<reference evidence="3 4" key="1">
    <citation type="journal article" date="2019" name="Int. J. Syst. Evol. Microbiol.">
        <title>The Global Catalogue of Microorganisms (GCM) 10K type strain sequencing project: providing services to taxonomists for standard genome sequencing and annotation.</title>
        <authorList>
            <consortium name="The Broad Institute Genomics Platform"/>
            <consortium name="The Broad Institute Genome Sequencing Center for Infectious Disease"/>
            <person name="Wu L."/>
            <person name="Ma J."/>
        </authorList>
    </citation>
    <scope>NUCLEOTIDE SEQUENCE [LARGE SCALE GENOMIC DNA]</scope>
    <source>
        <strain evidence="3 4">JCM 14969</strain>
    </source>
</reference>
<feature type="transmembrane region" description="Helical" evidence="2">
    <location>
        <begin position="68"/>
        <end position="90"/>
    </location>
</feature>
<comment type="caution">
    <text evidence="3">The sequence shown here is derived from an EMBL/GenBank/DDBJ whole genome shotgun (WGS) entry which is preliminary data.</text>
</comment>
<sequence length="226" mass="23822">MEQRYGGTDTMTEPNVSSATQRYEEARAAAERAMTTVTVVPDRPPTQGAMPIDVGLPPYRGFKFGAAFFGWLVMLSMAALITVLIAGAGIGISNVLDYTRADAERQAGTAAMVAAAVLVLAVSIAFYTGGYVAGRLARFDGARQGFGVWMFSLLLAALAAGLGAYANSLYDLVDRVDRPDVPLSNDDLLTGGLITAAALLMLPLLAALLGGKTGQRYHDKIDDLLD</sequence>
<feature type="transmembrane region" description="Helical" evidence="2">
    <location>
        <begin position="188"/>
        <end position="210"/>
    </location>
</feature>
<dbReference type="EMBL" id="BAAAOS010000001">
    <property type="protein sequence ID" value="GAA1551367.1"/>
    <property type="molecule type" value="Genomic_DNA"/>
</dbReference>
<evidence type="ECO:0000313" key="4">
    <source>
        <dbReference type="Proteomes" id="UP001500393"/>
    </source>
</evidence>
<gene>
    <name evidence="3" type="ORF">GCM10009789_01370</name>
</gene>
<evidence type="ECO:0008006" key="5">
    <source>
        <dbReference type="Google" id="ProtNLM"/>
    </source>
</evidence>
<feature type="region of interest" description="Disordered" evidence="1">
    <location>
        <begin position="1"/>
        <end position="23"/>
    </location>
</feature>